<evidence type="ECO:0000313" key="2">
    <source>
        <dbReference type="Proteomes" id="UP000299102"/>
    </source>
</evidence>
<dbReference type="AlphaFoldDB" id="A0A4C1Z9U4"/>
<organism evidence="1 2">
    <name type="scientific">Eumeta variegata</name>
    <name type="common">Bagworm moth</name>
    <name type="synonym">Eumeta japonica</name>
    <dbReference type="NCBI Taxonomy" id="151549"/>
    <lineage>
        <taxon>Eukaryota</taxon>
        <taxon>Metazoa</taxon>
        <taxon>Ecdysozoa</taxon>
        <taxon>Arthropoda</taxon>
        <taxon>Hexapoda</taxon>
        <taxon>Insecta</taxon>
        <taxon>Pterygota</taxon>
        <taxon>Neoptera</taxon>
        <taxon>Endopterygota</taxon>
        <taxon>Lepidoptera</taxon>
        <taxon>Glossata</taxon>
        <taxon>Ditrysia</taxon>
        <taxon>Tineoidea</taxon>
        <taxon>Psychidae</taxon>
        <taxon>Oiketicinae</taxon>
        <taxon>Eumeta</taxon>
    </lineage>
</organism>
<gene>
    <name evidence="1" type="ORF">EVAR_63230_1</name>
</gene>
<accession>A0A4C1Z9U4</accession>
<keyword evidence="2" id="KW-1185">Reference proteome</keyword>
<protein>
    <submittedName>
        <fullName evidence="1">Uncharacterized protein</fullName>
    </submittedName>
</protein>
<name>A0A4C1Z9U4_EUMVA</name>
<reference evidence="1 2" key="1">
    <citation type="journal article" date="2019" name="Commun. Biol.">
        <title>The bagworm genome reveals a unique fibroin gene that provides high tensile strength.</title>
        <authorList>
            <person name="Kono N."/>
            <person name="Nakamura H."/>
            <person name="Ohtoshi R."/>
            <person name="Tomita M."/>
            <person name="Numata K."/>
            <person name="Arakawa K."/>
        </authorList>
    </citation>
    <scope>NUCLEOTIDE SEQUENCE [LARGE SCALE GENOMIC DNA]</scope>
</reference>
<comment type="caution">
    <text evidence="1">The sequence shown here is derived from an EMBL/GenBank/DDBJ whole genome shotgun (WGS) entry which is preliminary data.</text>
</comment>
<dbReference type="Proteomes" id="UP000299102">
    <property type="component" value="Unassembled WGS sequence"/>
</dbReference>
<dbReference type="OrthoDB" id="6753017at2759"/>
<evidence type="ECO:0000313" key="1">
    <source>
        <dbReference type="EMBL" id="GBP84092.1"/>
    </source>
</evidence>
<sequence length="162" mass="17645">MCYQDSGWRAARRRRRTAVTVGNDKSNNIKIGRRNKPALPLVLTADDIFSLESIIIFNLLGLVTMSLGQAIVERLEQVTDLVAADAQYHNSCMKKLYQTPSTEERKKEINDVICKAKTASLGTSLCAAARSAALHYLSANLWRASGAPSPGVAAQPPVFSIV</sequence>
<dbReference type="EMBL" id="BGZK01001658">
    <property type="protein sequence ID" value="GBP84092.1"/>
    <property type="molecule type" value="Genomic_DNA"/>
</dbReference>
<proteinExistence type="predicted"/>